<dbReference type="AlphaFoldDB" id="A0A1Q8QVU3"/>
<keyword evidence="2" id="KW-1185">Reference proteome</keyword>
<dbReference type="OrthoDB" id="1951463at2"/>
<dbReference type="RefSeq" id="WP_075365322.1">
    <property type="nucleotide sequence ID" value="NZ_MLBF01000019.1"/>
</dbReference>
<reference evidence="1 2" key="1">
    <citation type="submission" date="2016-09" db="EMBL/GenBank/DDBJ databases">
        <title>Complete genome of Desulfosporosinus sp. OL.</title>
        <authorList>
            <person name="Mardanov A."/>
            <person name="Beletsky A."/>
            <person name="Panova A."/>
            <person name="Karnachuk O."/>
            <person name="Ravin N."/>
        </authorList>
    </citation>
    <scope>NUCLEOTIDE SEQUENCE [LARGE SCALE GENOMIC DNA]</scope>
    <source>
        <strain evidence="1 2">OL</strain>
    </source>
</reference>
<comment type="caution">
    <text evidence="1">The sequence shown here is derived from an EMBL/GenBank/DDBJ whole genome shotgun (WGS) entry which is preliminary data.</text>
</comment>
<dbReference type="Proteomes" id="UP000186102">
    <property type="component" value="Unassembled WGS sequence"/>
</dbReference>
<organism evidence="1 2">
    <name type="scientific">Desulfosporosinus metallidurans</name>
    <dbReference type="NCBI Taxonomy" id="1888891"/>
    <lineage>
        <taxon>Bacteria</taxon>
        <taxon>Bacillati</taxon>
        <taxon>Bacillota</taxon>
        <taxon>Clostridia</taxon>
        <taxon>Eubacteriales</taxon>
        <taxon>Desulfitobacteriaceae</taxon>
        <taxon>Desulfosporosinus</taxon>
    </lineage>
</organism>
<name>A0A1Q8QVU3_9FIRM</name>
<dbReference type="EMBL" id="MLBF01000019">
    <property type="protein sequence ID" value="OLN31422.1"/>
    <property type="molecule type" value="Genomic_DNA"/>
</dbReference>
<dbReference type="STRING" id="1888891.DSOL_2761"/>
<evidence type="ECO:0000313" key="1">
    <source>
        <dbReference type="EMBL" id="OLN31422.1"/>
    </source>
</evidence>
<proteinExistence type="predicted"/>
<evidence type="ECO:0000313" key="2">
    <source>
        <dbReference type="Proteomes" id="UP000186102"/>
    </source>
</evidence>
<gene>
    <name evidence="1" type="ORF">DSOL_2761</name>
</gene>
<accession>A0A1Q8QVU3</accession>
<protein>
    <submittedName>
        <fullName evidence="1">Uncharacterized protein</fullName>
    </submittedName>
</protein>
<sequence>MKTVYAFIQHQRNSLAVDFPLNIHDMPDHLGSIGIRLPASKVTVDNTENVSVRLTGLSEVGKAIVDKVASSDSLEDINALCQAIERTCLYGYDDMAERLAACDAGCARELMAVVEQFTQAQQSQTMGECQC</sequence>